<keyword evidence="5 9" id="KW-0479">Metal-binding</keyword>
<dbReference type="EC" id="4.1.1.112" evidence="9"/>
<keyword evidence="6 9" id="KW-0456">Lyase</keyword>
<dbReference type="Pfam" id="PF03737">
    <property type="entry name" value="RraA-like"/>
    <property type="match status" value="1"/>
</dbReference>
<dbReference type="SUPFAM" id="SSF89562">
    <property type="entry name" value="RraA-like"/>
    <property type="match status" value="1"/>
</dbReference>
<dbReference type="InterPro" id="IPR010203">
    <property type="entry name" value="RraA"/>
</dbReference>
<gene>
    <name evidence="10" type="primary">rraA</name>
    <name evidence="10" type="ORF">GCM10022239_05690</name>
</gene>
<evidence type="ECO:0000256" key="8">
    <source>
        <dbReference type="ARBA" id="ARBA00047973"/>
    </source>
</evidence>
<dbReference type="PANTHER" id="PTHR33254">
    <property type="entry name" value="4-HYDROXY-4-METHYL-2-OXOGLUTARATE ALDOLASE 3-RELATED"/>
    <property type="match status" value="1"/>
</dbReference>
<dbReference type="PANTHER" id="PTHR33254:SF4">
    <property type="entry name" value="4-HYDROXY-4-METHYL-2-OXOGLUTARATE ALDOLASE 3-RELATED"/>
    <property type="match status" value="1"/>
</dbReference>
<dbReference type="CDD" id="cd16841">
    <property type="entry name" value="RraA_family"/>
    <property type="match status" value="1"/>
</dbReference>
<dbReference type="NCBIfam" id="NF006875">
    <property type="entry name" value="PRK09372.1"/>
    <property type="match status" value="1"/>
</dbReference>
<protein>
    <recommendedName>
        <fullName evidence="9">4-hydroxy-4-methyl-2-oxoglutarate aldolase</fullName>
        <shortName evidence="9">HMG aldolase</shortName>
        <ecNumber evidence="9">4.1.1.112</ecNumber>
        <ecNumber evidence="9">4.1.3.17</ecNumber>
    </recommendedName>
    <alternativeName>
        <fullName evidence="9">Oxaloacetate decarboxylase</fullName>
    </alternativeName>
</protein>
<comment type="function">
    <text evidence="7 9">Catalyzes the aldol cleavage of 4-hydroxy-4-methyl-2-oxoglutarate (HMG) into 2 molecules of pyruvate. Also contains a secondary oxaloacetate (OAA) decarboxylase activity due to the common pyruvate enolate transition state formed following C-C bond cleavage in the retro-aldol and decarboxylation reactions.</text>
</comment>
<dbReference type="InterPro" id="IPR005493">
    <property type="entry name" value="RraA/RraA-like"/>
</dbReference>
<evidence type="ECO:0000256" key="1">
    <source>
        <dbReference type="ARBA" id="ARBA00001342"/>
    </source>
</evidence>
<dbReference type="Gene3D" id="3.50.30.40">
    <property type="entry name" value="Ribonuclease E inhibitor RraA/RraA-like"/>
    <property type="match status" value="1"/>
</dbReference>
<accession>A0ABP7F621</accession>
<comment type="similarity">
    <text evidence="3 9">Belongs to the class II aldolase/RraA-like family.</text>
</comment>
<sequence length="164" mass="16913">MSSVPSTADLVDRHGDGVASCDVQFADYGGRRQFHGLVSTVRCWQDNALLRSVVRRPGLERVLVVDGGGSLHTALMGDVLAATALENGWAGVVVHGAVRDVAALRLLDLGIKAVGSNPRTSAKTGAGDSEVPVWIGGVEIQPGMMLVSDEDGVVVGSGRLLSAG</sequence>
<comment type="caution">
    <text evidence="10">The sequence shown here is derived from an EMBL/GenBank/DDBJ whole genome shotgun (WGS) entry which is preliminary data.</text>
</comment>
<comment type="catalytic activity">
    <reaction evidence="1 9">
        <text>4-hydroxy-4-methyl-2-oxoglutarate = 2 pyruvate</text>
        <dbReference type="Rhea" id="RHEA:22748"/>
        <dbReference type="ChEBI" id="CHEBI:15361"/>
        <dbReference type="ChEBI" id="CHEBI:58276"/>
        <dbReference type="EC" id="4.1.3.17"/>
    </reaction>
</comment>
<evidence type="ECO:0000256" key="5">
    <source>
        <dbReference type="ARBA" id="ARBA00022723"/>
    </source>
</evidence>
<comment type="catalytic activity">
    <reaction evidence="8 9">
        <text>oxaloacetate + H(+) = pyruvate + CO2</text>
        <dbReference type="Rhea" id="RHEA:15641"/>
        <dbReference type="ChEBI" id="CHEBI:15361"/>
        <dbReference type="ChEBI" id="CHEBI:15378"/>
        <dbReference type="ChEBI" id="CHEBI:16452"/>
        <dbReference type="ChEBI" id="CHEBI:16526"/>
        <dbReference type="EC" id="4.1.1.112"/>
    </reaction>
</comment>
<dbReference type="RefSeq" id="WP_344753465.1">
    <property type="nucleotide sequence ID" value="NZ_BAABAE010000001.1"/>
</dbReference>
<dbReference type="EC" id="4.1.3.17" evidence="9"/>
<dbReference type="InterPro" id="IPR036704">
    <property type="entry name" value="RraA/RraA-like_sf"/>
</dbReference>
<comment type="subunit">
    <text evidence="4 9">Homotrimer.</text>
</comment>
<dbReference type="EMBL" id="BAABAE010000001">
    <property type="protein sequence ID" value="GAA3732020.1"/>
    <property type="molecule type" value="Genomic_DNA"/>
</dbReference>
<name>A0ABP7F621_9MICO</name>
<evidence type="ECO:0000256" key="3">
    <source>
        <dbReference type="ARBA" id="ARBA00008621"/>
    </source>
</evidence>
<keyword evidence="11" id="KW-1185">Reference proteome</keyword>
<reference evidence="11" key="1">
    <citation type="journal article" date="2019" name="Int. J. Syst. Evol. Microbiol.">
        <title>The Global Catalogue of Microorganisms (GCM) 10K type strain sequencing project: providing services to taxonomists for standard genome sequencing and annotation.</title>
        <authorList>
            <consortium name="The Broad Institute Genomics Platform"/>
            <consortium name="The Broad Institute Genome Sequencing Center for Infectious Disease"/>
            <person name="Wu L."/>
            <person name="Ma J."/>
        </authorList>
    </citation>
    <scope>NUCLEOTIDE SEQUENCE [LARGE SCALE GENOMIC DNA]</scope>
    <source>
        <strain evidence="11">JCM 16949</strain>
    </source>
</reference>
<dbReference type="Proteomes" id="UP001501004">
    <property type="component" value="Unassembled WGS sequence"/>
</dbReference>
<evidence type="ECO:0000256" key="4">
    <source>
        <dbReference type="ARBA" id="ARBA00011233"/>
    </source>
</evidence>
<organism evidence="10 11">
    <name type="scientific">Leifsonella bigeumensis</name>
    <dbReference type="NCBI Taxonomy" id="433643"/>
    <lineage>
        <taxon>Bacteria</taxon>
        <taxon>Bacillati</taxon>
        <taxon>Actinomycetota</taxon>
        <taxon>Actinomycetes</taxon>
        <taxon>Micrococcales</taxon>
        <taxon>Microbacteriaceae</taxon>
        <taxon>Leifsonella</taxon>
    </lineage>
</organism>
<evidence type="ECO:0000256" key="9">
    <source>
        <dbReference type="RuleBase" id="RU004338"/>
    </source>
</evidence>
<proteinExistence type="inferred from homology"/>
<evidence type="ECO:0000313" key="11">
    <source>
        <dbReference type="Proteomes" id="UP001501004"/>
    </source>
</evidence>
<evidence type="ECO:0000256" key="6">
    <source>
        <dbReference type="ARBA" id="ARBA00023239"/>
    </source>
</evidence>
<dbReference type="NCBIfam" id="TIGR01935">
    <property type="entry name" value="NOT-MenG"/>
    <property type="match status" value="1"/>
</dbReference>
<comment type="cofactor">
    <cofactor evidence="2 9">
        <name>a divalent metal cation</name>
        <dbReference type="ChEBI" id="CHEBI:60240"/>
    </cofactor>
</comment>
<evidence type="ECO:0000313" key="10">
    <source>
        <dbReference type="EMBL" id="GAA3732020.1"/>
    </source>
</evidence>
<evidence type="ECO:0000256" key="7">
    <source>
        <dbReference type="ARBA" id="ARBA00025046"/>
    </source>
</evidence>
<evidence type="ECO:0000256" key="2">
    <source>
        <dbReference type="ARBA" id="ARBA00001968"/>
    </source>
</evidence>